<proteinExistence type="predicted"/>
<sequence>MDAGKKLIIVDTSFKFLIDDLFNKRVMFDKPPVETIKGILQTNKFIKKHFMDMVQKKFIEILGYDPRISFFALLRYWISSNENYYEFSFKVKNKYLSRDVQHILERITLKGSFFYFKHCLCGIERSIQTKSNWVNSEWFCEASPLVWYDPFSNKTKTRLAIGTYIQEMSLQEKQIIKKHFNISRFVFKSLLPYSSFLRLINISNFMDAVINFWQKFRKNSRDRKITMISELLIQLMLNKSTKIQQFKFADLYFFVYPELGNSLVKLVEIQNGLKHFSLTNTYNNNNTYFLNALQYQLHSLSYLEFNSVEFIQVSLIGFIKKCQSLSKLAIFNSLFENEGDQNNLIDQVPIKQLVIYNSTAPVIKLILLCNSSLETLKIIDFSIGLITFNIDYLEISWAPSLQYLILYQNHFVVNLKSMKLGDYLEKLAKSLPLNMKVIKIWIILQGYEEEVKLDDLCKFFSYINFRRLFVLLEIAVPYNSQVVSKSIQFD</sequence>
<evidence type="ECO:0000313" key="2">
    <source>
        <dbReference type="Proteomes" id="UP000789901"/>
    </source>
</evidence>
<comment type="caution">
    <text evidence="1">The sequence shown here is derived from an EMBL/GenBank/DDBJ whole genome shotgun (WGS) entry which is preliminary data.</text>
</comment>
<protein>
    <submittedName>
        <fullName evidence="1">30294_t:CDS:1</fullName>
    </submittedName>
</protein>
<dbReference type="InterPro" id="IPR032675">
    <property type="entry name" value="LRR_dom_sf"/>
</dbReference>
<organism evidence="1 2">
    <name type="scientific">Gigaspora margarita</name>
    <dbReference type="NCBI Taxonomy" id="4874"/>
    <lineage>
        <taxon>Eukaryota</taxon>
        <taxon>Fungi</taxon>
        <taxon>Fungi incertae sedis</taxon>
        <taxon>Mucoromycota</taxon>
        <taxon>Glomeromycotina</taxon>
        <taxon>Glomeromycetes</taxon>
        <taxon>Diversisporales</taxon>
        <taxon>Gigasporaceae</taxon>
        <taxon>Gigaspora</taxon>
    </lineage>
</organism>
<dbReference type="EMBL" id="CAJVQB010004120">
    <property type="protein sequence ID" value="CAG8627397.1"/>
    <property type="molecule type" value="Genomic_DNA"/>
</dbReference>
<reference evidence="1 2" key="1">
    <citation type="submission" date="2021-06" db="EMBL/GenBank/DDBJ databases">
        <authorList>
            <person name="Kallberg Y."/>
            <person name="Tangrot J."/>
            <person name="Rosling A."/>
        </authorList>
    </citation>
    <scope>NUCLEOTIDE SEQUENCE [LARGE SCALE GENOMIC DNA]</scope>
    <source>
        <strain evidence="1 2">120-4 pot B 10/14</strain>
    </source>
</reference>
<gene>
    <name evidence="1" type="ORF">GMARGA_LOCUS8150</name>
</gene>
<dbReference type="Proteomes" id="UP000789901">
    <property type="component" value="Unassembled WGS sequence"/>
</dbReference>
<name>A0ABN7UPG9_GIGMA</name>
<evidence type="ECO:0000313" key="1">
    <source>
        <dbReference type="EMBL" id="CAG8627397.1"/>
    </source>
</evidence>
<accession>A0ABN7UPG9</accession>
<dbReference type="Gene3D" id="3.80.10.10">
    <property type="entry name" value="Ribonuclease Inhibitor"/>
    <property type="match status" value="1"/>
</dbReference>
<keyword evidence="2" id="KW-1185">Reference proteome</keyword>